<name>A0A150U0K0_SORCE</name>
<feature type="domain" description="SMP-30/Gluconolactonase/LRE-like region" evidence="1">
    <location>
        <begin position="23"/>
        <end position="121"/>
    </location>
</feature>
<protein>
    <recommendedName>
        <fullName evidence="1">SMP-30/Gluconolactonase/LRE-like region domain-containing protein</fullName>
    </recommendedName>
</protein>
<reference evidence="2 3" key="1">
    <citation type="submission" date="2014-02" db="EMBL/GenBank/DDBJ databases">
        <title>The small core and large imbalanced accessory genome model reveals a collaborative survival strategy of Sorangium cellulosum strains in nature.</title>
        <authorList>
            <person name="Han K."/>
            <person name="Peng R."/>
            <person name="Blom J."/>
            <person name="Li Y.-Z."/>
        </authorList>
    </citation>
    <scope>NUCLEOTIDE SEQUENCE [LARGE SCALE GENOMIC DNA]</scope>
    <source>
        <strain evidence="2 3">So0007-03</strain>
    </source>
</reference>
<accession>A0A150U0K0</accession>
<dbReference type="Proteomes" id="UP000075502">
    <property type="component" value="Unassembled WGS sequence"/>
</dbReference>
<evidence type="ECO:0000259" key="1">
    <source>
        <dbReference type="Pfam" id="PF08450"/>
    </source>
</evidence>
<gene>
    <name evidence="2" type="ORF">BE21_11690</name>
</gene>
<dbReference type="SUPFAM" id="SSF63829">
    <property type="entry name" value="Calcium-dependent phosphotriesterase"/>
    <property type="match status" value="1"/>
</dbReference>
<evidence type="ECO:0000313" key="3">
    <source>
        <dbReference type="Proteomes" id="UP000075502"/>
    </source>
</evidence>
<dbReference type="InterPro" id="IPR013658">
    <property type="entry name" value="SGL"/>
</dbReference>
<dbReference type="Gene3D" id="2.120.10.30">
    <property type="entry name" value="TolB, C-terminal domain"/>
    <property type="match status" value="1"/>
</dbReference>
<comment type="caution">
    <text evidence="2">The sequence shown here is derived from an EMBL/GenBank/DDBJ whole genome shotgun (WGS) entry which is preliminary data.</text>
</comment>
<dbReference type="EMBL" id="JEME01000314">
    <property type="protein sequence ID" value="KYG10485.1"/>
    <property type="molecule type" value="Genomic_DNA"/>
</dbReference>
<evidence type="ECO:0000313" key="2">
    <source>
        <dbReference type="EMBL" id="KYG10485.1"/>
    </source>
</evidence>
<dbReference type="Pfam" id="PF08450">
    <property type="entry name" value="SGL"/>
    <property type="match status" value="1"/>
</dbReference>
<dbReference type="AlphaFoldDB" id="A0A150U0K0"/>
<proteinExistence type="predicted"/>
<sequence length="157" mass="15645">MLFQYGGRNVGVGRAVLGVPLGANGLALSDNAFYVANTDKAALIKIPIEADGTPGAAVVLSTADPATCLPLKGADGITADADGSILVAGNAGNALVRVGPEGNETVLVKDGPLDGPASVALATLGSKKYALLTNFGLVTLLAMKTPRTGLLSYGPIE</sequence>
<dbReference type="InterPro" id="IPR011042">
    <property type="entry name" value="6-blade_b-propeller_TolB-like"/>
</dbReference>
<organism evidence="2 3">
    <name type="scientific">Sorangium cellulosum</name>
    <name type="common">Polyangium cellulosum</name>
    <dbReference type="NCBI Taxonomy" id="56"/>
    <lineage>
        <taxon>Bacteria</taxon>
        <taxon>Pseudomonadati</taxon>
        <taxon>Myxococcota</taxon>
        <taxon>Polyangia</taxon>
        <taxon>Polyangiales</taxon>
        <taxon>Polyangiaceae</taxon>
        <taxon>Sorangium</taxon>
    </lineage>
</organism>